<keyword evidence="6" id="KW-0809">Transit peptide</keyword>
<dbReference type="Pfam" id="PF02935">
    <property type="entry name" value="COX7C"/>
    <property type="match status" value="1"/>
</dbReference>
<dbReference type="GO" id="GO:0006123">
    <property type="term" value="P:mitochondrial electron transport, cytochrome c to oxygen"/>
    <property type="evidence" value="ECO:0007669"/>
    <property type="project" value="InterPro"/>
</dbReference>
<dbReference type="GO" id="GO:0005743">
    <property type="term" value="C:mitochondrial inner membrane"/>
    <property type="evidence" value="ECO:0007669"/>
    <property type="project" value="UniProtKB-SubCell"/>
</dbReference>
<dbReference type="Gene3D" id="4.10.49.10">
    <property type="entry name" value="Cytochrome c oxidase subunit VIIc"/>
    <property type="match status" value="1"/>
</dbReference>
<evidence type="ECO:0000256" key="9">
    <source>
        <dbReference type="ARBA" id="ARBA00023136"/>
    </source>
</evidence>
<keyword evidence="8" id="KW-0496">Mitochondrion</keyword>
<reference evidence="13 14" key="3">
    <citation type="journal article" date="2017" name="G3 (Bethesda)">
        <title>Comparative analysis highlights variable genome content of wheat rusts and divergence of the mating loci.</title>
        <authorList>
            <person name="Cuomo C.A."/>
            <person name="Bakkeren G."/>
            <person name="Khalil H.B."/>
            <person name="Panwar V."/>
            <person name="Joly D."/>
            <person name="Linning R."/>
            <person name="Sakthikumar S."/>
            <person name="Song X."/>
            <person name="Adiconis X."/>
            <person name="Fan L."/>
            <person name="Goldberg J.M."/>
            <person name="Levin J.Z."/>
            <person name="Young S."/>
            <person name="Zeng Q."/>
            <person name="Anikster Y."/>
            <person name="Bruce M."/>
            <person name="Wang M."/>
            <person name="Yin C."/>
            <person name="McCallum B."/>
            <person name="Szabo L.J."/>
            <person name="Hulbert S."/>
            <person name="Chen X."/>
            <person name="Fellers J.P."/>
        </authorList>
    </citation>
    <scope>NUCLEOTIDE SEQUENCE</scope>
    <source>
        <strain evidence="13">isolate 1-1 / race 1 (BBBD)</strain>
        <strain evidence="14">Isolate 1-1 / race 1 (BBBD)</strain>
    </source>
</reference>
<reference evidence="13" key="4">
    <citation type="submission" date="2025-05" db="UniProtKB">
        <authorList>
            <consortium name="EnsemblFungi"/>
        </authorList>
    </citation>
    <scope>IDENTIFICATION</scope>
    <source>
        <strain evidence="13">isolate 1-1 / race 1 (BBBD)</strain>
    </source>
</reference>
<dbReference type="PANTHER" id="PTHR13313:SF0">
    <property type="entry name" value="CYTOCHROME C OXIDASE SUBUNIT 7C, MITOCHONDRIAL"/>
    <property type="match status" value="1"/>
</dbReference>
<reference evidence="12" key="1">
    <citation type="submission" date="2009-11" db="EMBL/GenBank/DDBJ databases">
        <authorList>
            <consortium name="The Broad Institute Genome Sequencing Platform"/>
            <person name="Ward D."/>
            <person name="Feldgarden M."/>
            <person name="Earl A."/>
            <person name="Young S.K."/>
            <person name="Zeng Q."/>
            <person name="Koehrsen M."/>
            <person name="Alvarado L."/>
            <person name="Berlin A."/>
            <person name="Bochicchio J."/>
            <person name="Borenstein D."/>
            <person name="Chapman S.B."/>
            <person name="Chen Z."/>
            <person name="Engels R."/>
            <person name="Freedman E."/>
            <person name="Gellesch M."/>
            <person name="Goldberg J."/>
            <person name="Griggs A."/>
            <person name="Gujja S."/>
            <person name="Heilman E."/>
            <person name="Heiman D."/>
            <person name="Hepburn T."/>
            <person name="Howarth C."/>
            <person name="Jen D."/>
            <person name="Larson L."/>
            <person name="Lewis B."/>
            <person name="Mehta T."/>
            <person name="Park D."/>
            <person name="Pearson M."/>
            <person name="Roberts A."/>
            <person name="Saif S."/>
            <person name="Shea T."/>
            <person name="Shenoy N."/>
            <person name="Sisk P."/>
            <person name="Stolte C."/>
            <person name="Sykes S."/>
            <person name="Thomson T."/>
            <person name="Walk T."/>
            <person name="White J."/>
            <person name="Yandava C."/>
            <person name="Izard J."/>
            <person name="Baranova O.V."/>
            <person name="Blanton J.M."/>
            <person name="Tanner A.C."/>
            <person name="Dewhirst F.E."/>
            <person name="Haas B."/>
            <person name="Nusbaum C."/>
            <person name="Birren B."/>
        </authorList>
    </citation>
    <scope>NUCLEOTIDE SEQUENCE [LARGE SCALE GENOMIC DNA]</scope>
    <source>
        <strain evidence="12">1-1 BBBD Race 1</strain>
    </source>
</reference>
<feature type="region of interest" description="Disordered" evidence="10">
    <location>
        <begin position="1"/>
        <end position="40"/>
    </location>
</feature>
<comment type="similarity">
    <text evidence="3">Belongs to the cytochrome c oxidase VIIc family.</text>
</comment>
<keyword evidence="7 11" id="KW-1133">Transmembrane helix</keyword>
<dbReference type="OrthoDB" id="9974841at2759"/>
<evidence type="ECO:0000256" key="7">
    <source>
        <dbReference type="ARBA" id="ARBA00022989"/>
    </source>
</evidence>
<evidence type="ECO:0000256" key="8">
    <source>
        <dbReference type="ARBA" id="ARBA00023128"/>
    </source>
</evidence>
<protein>
    <recommendedName>
        <fullName evidence="15">Cytochrome c oxidase subunit VIIc</fullName>
    </recommendedName>
</protein>
<dbReference type="STRING" id="630390.A0A180H2A2"/>
<keyword evidence="14" id="KW-1185">Reference proteome</keyword>
<evidence type="ECO:0000256" key="1">
    <source>
        <dbReference type="ARBA" id="ARBA00004434"/>
    </source>
</evidence>
<keyword evidence="4 11" id="KW-0812">Transmembrane</keyword>
<feature type="compositionally biased region" description="Polar residues" evidence="10">
    <location>
        <begin position="26"/>
        <end position="35"/>
    </location>
</feature>
<evidence type="ECO:0000256" key="4">
    <source>
        <dbReference type="ARBA" id="ARBA00022692"/>
    </source>
</evidence>
<comment type="pathway">
    <text evidence="2">Energy metabolism; oxidative phosphorylation.</text>
</comment>
<dbReference type="UniPathway" id="UPA00705"/>
<evidence type="ECO:0008006" key="15">
    <source>
        <dbReference type="Google" id="ProtNLM"/>
    </source>
</evidence>
<evidence type="ECO:0000256" key="10">
    <source>
        <dbReference type="SAM" id="MobiDB-lite"/>
    </source>
</evidence>
<dbReference type="AlphaFoldDB" id="A0A180H2A2"/>
<feature type="transmembrane region" description="Helical" evidence="11">
    <location>
        <begin position="107"/>
        <end position="126"/>
    </location>
</feature>
<dbReference type="GO" id="GO:0045277">
    <property type="term" value="C:respiratory chain complex IV"/>
    <property type="evidence" value="ECO:0007669"/>
    <property type="project" value="InterPro"/>
</dbReference>
<reference evidence="12" key="2">
    <citation type="submission" date="2016-05" db="EMBL/GenBank/DDBJ databases">
        <title>Comparative analysis highlights variable genome content of wheat rusts and divergence of the mating loci.</title>
        <authorList>
            <person name="Cuomo C.A."/>
            <person name="Bakkeren G."/>
            <person name="Szabo L."/>
            <person name="Khalil H."/>
            <person name="Joly D."/>
            <person name="Goldberg J."/>
            <person name="Young S."/>
            <person name="Zeng Q."/>
            <person name="Fellers J."/>
        </authorList>
    </citation>
    <scope>NUCLEOTIDE SEQUENCE [LARGE SCALE GENOMIC DNA]</scope>
    <source>
        <strain evidence="12">1-1 BBBD Race 1</strain>
    </source>
</reference>
<evidence type="ECO:0000256" key="3">
    <source>
        <dbReference type="ARBA" id="ARBA00010514"/>
    </source>
</evidence>
<evidence type="ECO:0000256" key="5">
    <source>
        <dbReference type="ARBA" id="ARBA00022792"/>
    </source>
</evidence>
<evidence type="ECO:0000313" key="14">
    <source>
        <dbReference type="Proteomes" id="UP000005240"/>
    </source>
</evidence>
<dbReference type="VEuPathDB" id="FungiDB:PTTG_06151"/>
<keyword evidence="5" id="KW-0999">Mitochondrion inner membrane</keyword>
<dbReference type="Proteomes" id="UP000005240">
    <property type="component" value="Unassembled WGS sequence"/>
</dbReference>
<comment type="subcellular location">
    <subcellularLocation>
        <location evidence="1">Mitochondrion inner membrane</location>
        <topology evidence="1">Single-pass membrane protein</topology>
    </subcellularLocation>
</comment>
<dbReference type="EMBL" id="ADAS02000004">
    <property type="protein sequence ID" value="OAV99166.1"/>
    <property type="molecule type" value="Genomic_DNA"/>
</dbReference>
<evidence type="ECO:0000256" key="6">
    <source>
        <dbReference type="ARBA" id="ARBA00022946"/>
    </source>
</evidence>
<dbReference type="PANTHER" id="PTHR13313">
    <property type="entry name" value="CYTOCHROME C OXIDASE SUBUNIT VIIC"/>
    <property type="match status" value="1"/>
</dbReference>
<keyword evidence="9 11" id="KW-0472">Membrane</keyword>
<evidence type="ECO:0000313" key="12">
    <source>
        <dbReference type="EMBL" id="OAV99166.1"/>
    </source>
</evidence>
<dbReference type="SUPFAM" id="SSF81427">
    <property type="entry name" value="Mitochondrial cytochrome c oxidase subunit VIIc (aka VIIIa)"/>
    <property type="match status" value="1"/>
</dbReference>
<organism evidence="12">
    <name type="scientific">Puccinia triticina (isolate 1-1 / race 1 (BBBD))</name>
    <name type="common">Brown leaf rust fungus</name>
    <dbReference type="NCBI Taxonomy" id="630390"/>
    <lineage>
        <taxon>Eukaryota</taxon>
        <taxon>Fungi</taxon>
        <taxon>Dikarya</taxon>
        <taxon>Basidiomycota</taxon>
        <taxon>Pucciniomycotina</taxon>
        <taxon>Pucciniomycetes</taxon>
        <taxon>Pucciniales</taxon>
        <taxon>Pucciniaceae</taxon>
        <taxon>Puccinia</taxon>
    </lineage>
</organism>
<evidence type="ECO:0000256" key="2">
    <source>
        <dbReference type="ARBA" id="ARBA00004673"/>
    </source>
</evidence>
<dbReference type="InterPro" id="IPR004202">
    <property type="entry name" value="COX7C/Cox8"/>
</dbReference>
<dbReference type="EnsemblFungi" id="PTTG_06151-t43_1">
    <property type="protein sequence ID" value="PTTG_06151-t43_1-p1"/>
    <property type="gene ID" value="PTTG_06151"/>
</dbReference>
<sequence>MSHVSSIPGKPTTAGSQEADHHRLESQSTPGQTYRHQPPKMLTKNLSTLMKNQSGRNYNQVVGRSNQFPTALNRLHQQQIKSIHIENSVGNTLPFKFRGPETSKAGVAFKVVTFFFVGFFTPFAIARYQMKKSGAWP</sequence>
<proteinExistence type="inferred from homology"/>
<dbReference type="InterPro" id="IPR036636">
    <property type="entry name" value="COX7C/Cox8_sf"/>
</dbReference>
<gene>
    <name evidence="12" type="ORF">PTTG_06151</name>
</gene>
<evidence type="ECO:0000313" key="13">
    <source>
        <dbReference type="EnsemblFungi" id="PTTG_06151-t43_1-p1"/>
    </source>
</evidence>
<name>A0A180H2A2_PUCT1</name>
<accession>A0A180H2A2</accession>
<evidence type="ECO:0000256" key="11">
    <source>
        <dbReference type="SAM" id="Phobius"/>
    </source>
</evidence>